<reference evidence="3" key="1">
    <citation type="journal article" date="2019" name="Int. J. Syst. Evol. Microbiol.">
        <title>The Global Catalogue of Microorganisms (GCM) 10K type strain sequencing project: providing services to taxonomists for standard genome sequencing and annotation.</title>
        <authorList>
            <consortium name="The Broad Institute Genomics Platform"/>
            <consortium name="The Broad Institute Genome Sequencing Center for Infectious Disease"/>
            <person name="Wu L."/>
            <person name="Ma J."/>
        </authorList>
    </citation>
    <scope>NUCLEOTIDE SEQUENCE [LARGE SCALE GENOMIC DNA]</scope>
    <source>
        <strain evidence="3">JCM 17626</strain>
    </source>
</reference>
<keyword evidence="3" id="KW-1185">Reference proteome</keyword>
<evidence type="ECO:0000313" key="2">
    <source>
        <dbReference type="EMBL" id="GAA4195748.1"/>
    </source>
</evidence>
<dbReference type="Pfam" id="PF06580">
    <property type="entry name" value="His_kinase"/>
    <property type="match status" value="1"/>
</dbReference>
<name>A0ABP8B1B3_9SPHI</name>
<dbReference type="EMBL" id="BAABBY010000001">
    <property type="protein sequence ID" value="GAA4195748.1"/>
    <property type="molecule type" value="Genomic_DNA"/>
</dbReference>
<evidence type="ECO:0000313" key="3">
    <source>
        <dbReference type="Proteomes" id="UP001501772"/>
    </source>
</evidence>
<dbReference type="InterPro" id="IPR050640">
    <property type="entry name" value="Bact_2-comp_sensor_kinase"/>
</dbReference>
<dbReference type="PANTHER" id="PTHR34220:SF7">
    <property type="entry name" value="SENSOR HISTIDINE KINASE YPDA"/>
    <property type="match status" value="1"/>
</dbReference>
<organism evidence="2 3">
    <name type="scientific">Pedobacter jeongneungensis</name>
    <dbReference type="NCBI Taxonomy" id="947309"/>
    <lineage>
        <taxon>Bacteria</taxon>
        <taxon>Pseudomonadati</taxon>
        <taxon>Bacteroidota</taxon>
        <taxon>Sphingobacteriia</taxon>
        <taxon>Sphingobacteriales</taxon>
        <taxon>Sphingobacteriaceae</taxon>
        <taxon>Pedobacter</taxon>
    </lineage>
</organism>
<gene>
    <name evidence="2" type="ORF">GCM10022289_00390</name>
</gene>
<dbReference type="PANTHER" id="PTHR34220">
    <property type="entry name" value="SENSOR HISTIDINE KINASE YPDA"/>
    <property type="match status" value="1"/>
</dbReference>
<proteinExistence type="predicted"/>
<comment type="caution">
    <text evidence="2">The sequence shown here is derived from an EMBL/GenBank/DDBJ whole genome shotgun (WGS) entry which is preliminary data.</text>
</comment>
<accession>A0ABP8B1B3</accession>
<protein>
    <recommendedName>
        <fullName evidence="1">Signal transduction histidine kinase internal region domain-containing protein</fullName>
    </recommendedName>
</protein>
<dbReference type="InterPro" id="IPR010559">
    <property type="entry name" value="Sig_transdc_His_kin_internal"/>
</dbReference>
<dbReference type="Proteomes" id="UP001501772">
    <property type="component" value="Unassembled WGS sequence"/>
</dbReference>
<evidence type="ECO:0000259" key="1">
    <source>
        <dbReference type="Pfam" id="PF06580"/>
    </source>
</evidence>
<sequence length="223" mass="25600">MSYLEVSRSATELEKQRLLEIIKNERTTAALKSAENSFLRAQINPHFLFNTLGYIHYHINKHSKEAADAIIQLSDVMRYAINVDDKETQISIITEMAQIEKLFCLQQMRRKNLMNISIYIEEEAEQILFIPMVLLTLAENMVKHGDFSERESPAVFSVTLNHNTLRIFTRNLINQSPSVESSGQGIKNIATRLQYTYGEEAKLSSRITGECFELEIICNNVSH</sequence>
<feature type="domain" description="Signal transduction histidine kinase internal region" evidence="1">
    <location>
        <begin position="34"/>
        <end position="112"/>
    </location>
</feature>